<dbReference type="WBParaSite" id="PS1159_v2.g22330.t1">
    <property type="protein sequence ID" value="PS1159_v2.g22330.t1"/>
    <property type="gene ID" value="PS1159_v2.g22330"/>
</dbReference>
<protein>
    <submittedName>
        <fullName evidence="2">Peptidase S1 domain-containing protein</fullName>
    </submittedName>
</protein>
<accession>A0AC35FZ33</accession>
<reference evidence="2" key="1">
    <citation type="submission" date="2022-11" db="UniProtKB">
        <authorList>
            <consortium name="WormBaseParasite"/>
        </authorList>
    </citation>
    <scope>IDENTIFICATION</scope>
</reference>
<evidence type="ECO:0000313" key="2">
    <source>
        <dbReference type="WBParaSite" id="PS1159_v2.g22330.t1"/>
    </source>
</evidence>
<organism evidence="1 2">
    <name type="scientific">Panagrolaimus sp. PS1159</name>
    <dbReference type="NCBI Taxonomy" id="55785"/>
    <lineage>
        <taxon>Eukaryota</taxon>
        <taxon>Metazoa</taxon>
        <taxon>Ecdysozoa</taxon>
        <taxon>Nematoda</taxon>
        <taxon>Chromadorea</taxon>
        <taxon>Rhabditida</taxon>
        <taxon>Tylenchina</taxon>
        <taxon>Panagrolaimomorpha</taxon>
        <taxon>Panagrolaimoidea</taxon>
        <taxon>Panagrolaimidae</taxon>
        <taxon>Panagrolaimus</taxon>
    </lineage>
</organism>
<proteinExistence type="predicted"/>
<sequence length="349" mass="38624">MAAEKLILFFAVIFLFHQNAFCFNGKRILNGTRTPDGVFEFLPRLKMIVESNGIETVSCSSTIISKRHILTAANCIINNITKQYPNGAMKFTLFKAAGALIDYRPTNEMQKNSNFEPKFYVHPSYNNVKLLTFDVAIIEFPVGTDIGIPPVSLISNFNATEGDYGIAAGYGNWKQNDKNPVKYLRNASVVIHDWKNCTDAGKRAQFLICAGTSDYRTGEGDGGGPLLYERNGKVYQIGVASGGVFNNSFYTPTSLICDWISNVTNKEVKCEKLPKKTKQPMINPVNPQPKPSNEPKKPTKKIPLNINGTTTTLLPGLSNTEALKQSQSSSIGFTFNILLFVFICIFFIA</sequence>
<name>A0AC35FZ33_9BILA</name>
<evidence type="ECO:0000313" key="1">
    <source>
        <dbReference type="Proteomes" id="UP000887580"/>
    </source>
</evidence>
<dbReference type="Proteomes" id="UP000887580">
    <property type="component" value="Unplaced"/>
</dbReference>